<accession>A0A6J5N0S6</accession>
<organism evidence="1">
    <name type="scientific">uncultured Caudovirales phage</name>
    <dbReference type="NCBI Taxonomy" id="2100421"/>
    <lineage>
        <taxon>Viruses</taxon>
        <taxon>Duplodnaviria</taxon>
        <taxon>Heunggongvirae</taxon>
        <taxon>Uroviricota</taxon>
        <taxon>Caudoviricetes</taxon>
        <taxon>Peduoviridae</taxon>
        <taxon>Maltschvirus</taxon>
        <taxon>Maltschvirus maltsch</taxon>
    </lineage>
</organism>
<sequence length="736" mass="84998">MDYAEIIIDGQFTIELSGANISIPTTYELIDITNLNRRSGSKTKTITIPRTKINDKIFGIPYNLATNNQFDKFASRQITIKKNSYVIFEGLFKLTDITNDTINLYAFAELSKLKELFGERTLNELNLSDLDHLYDESIFYTWYNSYPVANADYFYPLIDYGQFDGKTPNGNCELGAHDVKITDLRPAVYLKRIIKQMVYDSGYTLETNFFDNPTLEKLMIPFTNNEFIHSVEGGIEIDGFWGYASTETNIPAGTDGVFIIPTDTEVYDPLNQWDNSLYEYIAASNQTTKWSASFEVIFDTPGSTFVAPEEGYFIVERFDGFSWTQIQQFQIVRPNSRFKFQAQYTGTQTFGIGEGLRFKFNKQQETINISFKMQRLTFDPSAGGKTIQVGEYVQLAPNLPPIKQQDLFKYCYQMFNWVLFVDDITGVVRIETYQEYYRNGGQKDFSKKLSLKPNPTISYLQTNFNRKYDFKYKGDDKDFWLLQYNQRQTLERQFPFGDGKYYLTQEGEAKTIGEVGFSPTIIEKTFNGTSPNYIYLPTMWEDTRPAVWTTQRMPRILINAGLIDISKLSDIYTQISIESSPCITTQIPLCYFQKVQYNDYLIDAFDLNLSFNTPLGIGFMPKNLIDTYYKNPIDQLNISASLVAYFNLSARDIAELDFSQLWYIEYFNSVFRLNKIIDFEPNGKGLTKVELINVGVKYDYGDEFAKLYPNVPTFDFIITEAGEEIITENNFNITTE</sequence>
<reference evidence="1" key="1">
    <citation type="submission" date="2020-04" db="EMBL/GenBank/DDBJ databases">
        <authorList>
            <person name="Chiriac C."/>
            <person name="Salcher M."/>
            <person name="Ghai R."/>
            <person name="Kavagutti S V."/>
        </authorList>
    </citation>
    <scope>NUCLEOTIDE SEQUENCE</scope>
</reference>
<dbReference type="EMBL" id="LR796568">
    <property type="protein sequence ID" value="CAB4152212.1"/>
    <property type="molecule type" value="Genomic_DNA"/>
</dbReference>
<name>A0A6J5N0S6_9CAUD</name>
<evidence type="ECO:0000313" key="1">
    <source>
        <dbReference type="EMBL" id="CAB4152212.1"/>
    </source>
</evidence>
<gene>
    <name evidence="1" type="ORF">UFOVP595_60</name>
</gene>
<proteinExistence type="predicted"/>
<protein>
    <submittedName>
        <fullName evidence="1">Uncharacterized protein</fullName>
    </submittedName>
</protein>